<comment type="caution">
    <text evidence="2">The sequence shown here is derived from an EMBL/GenBank/DDBJ whole genome shotgun (WGS) entry which is preliminary data.</text>
</comment>
<dbReference type="SUPFAM" id="SSF51735">
    <property type="entry name" value="NAD(P)-binding Rossmann-fold domains"/>
    <property type="match status" value="1"/>
</dbReference>
<keyword evidence="3" id="KW-1185">Reference proteome</keyword>
<dbReference type="Proteomes" id="UP001203945">
    <property type="component" value="Unassembled WGS sequence"/>
</dbReference>
<dbReference type="InterPro" id="IPR036291">
    <property type="entry name" value="NAD(P)-bd_dom_sf"/>
</dbReference>
<protein>
    <submittedName>
        <fullName evidence="2">SDR family oxidoreductase</fullName>
    </submittedName>
</protein>
<organism evidence="2 3">
    <name type="scientific">Paracoccus albicereus</name>
    <dbReference type="NCBI Taxonomy" id="2922394"/>
    <lineage>
        <taxon>Bacteria</taxon>
        <taxon>Pseudomonadati</taxon>
        <taxon>Pseudomonadota</taxon>
        <taxon>Alphaproteobacteria</taxon>
        <taxon>Rhodobacterales</taxon>
        <taxon>Paracoccaceae</taxon>
        <taxon>Paracoccus</taxon>
    </lineage>
</organism>
<dbReference type="InterPro" id="IPR001509">
    <property type="entry name" value="Epimerase_deHydtase"/>
</dbReference>
<proteinExistence type="predicted"/>
<dbReference type="PANTHER" id="PTHR43245">
    <property type="entry name" value="BIFUNCTIONAL POLYMYXIN RESISTANCE PROTEIN ARNA"/>
    <property type="match status" value="1"/>
</dbReference>
<dbReference type="Gene3D" id="3.40.50.720">
    <property type="entry name" value="NAD(P)-binding Rossmann-like Domain"/>
    <property type="match status" value="1"/>
</dbReference>
<dbReference type="InterPro" id="IPR050177">
    <property type="entry name" value="Lipid_A_modif_metabolic_enz"/>
</dbReference>
<sequence length="270" mass="27868">MRIALTGATGIVGGIVHRAARATGHDVDPLPGYRLGDTPDLSGHDALIHAAFAHAPGRYRGGEGDDPAAFRAANLDGTIRLFDAARRTGVSRIVFLSSRAVHDGHPPGLLPDDLPPAPTTLYGEVKALAEAHLASLGPGATALRATGIYGPGAANKWRGLFADFLAGRPVTPRVATEIHADDLAAAILSILAAPAPPATLNASDLTLDRHDLLADVARLTGCPHRPPPRADASGLRILDCAGLRALGWCPGGIDLLRATLPAMLDPSIDS</sequence>
<dbReference type="CDD" id="cd08946">
    <property type="entry name" value="SDR_e"/>
    <property type="match status" value="1"/>
</dbReference>
<dbReference type="Pfam" id="PF01370">
    <property type="entry name" value="Epimerase"/>
    <property type="match status" value="1"/>
</dbReference>
<reference evidence="2 3" key="1">
    <citation type="submission" date="2022-03" db="EMBL/GenBank/DDBJ databases">
        <authorList>
            <person name="He Y."/>
        </authorList>
    </citation>
    <scope>NUCLEOTIDE SEQUENCE [LARGE SCALE GENOMIC DNA]</scope>
    <source>
        <strain evidence="2 3">TK19116</strain>
    </source>
</reference>
<dbReference type="RefSeq" id="WP_255330199.1">
    <property type="nucleotide sequence ID" value="NZ_JAKZEU010000004.1"/>
</dbReference>
<accession>A0ABT1MSB3</accession>
<evidence type="ECO:0000313" key="2">
    <source>
        <dbReference type="EMBL" id="MCQ0971188.1"/>
    </source>
</evidence>
<name>A0ABT1MSB3_9RHOB</name>
<evidence type="ECO:0000259" key="1">
    <source>
        <dbReference type="Pfam" id="PF01370"/>
    </source>
</evidence>
<dbReference type="EMBL" id="JAKZEU010000004">
    <property type="protein sequence ID" value="MCQ0971188.1"/>
    <property type="molecule type" value="Genomic_DNA"/>
</dbReference>
<feature type="domain" description="NAD-dependent epimerase/dehydratase" evidence="1">
    <location>
        <begin position="5"/>
        <end position="195"/>
    </location>
</feature>
<gene>
    <name evidence="2" type="ORF">MLD63_12225</name>
</gene>
<evidence type="ECO:0000313" key="3">
    <source>
        <dbReference type="Proteomes" id="UP001203945"/>
    </source>
</evidence>